<name>A0AAC8XP35_9ALTE</name>
<evidence type="ECO:0000259" key="1">
    <source>
        <dbReference type="Pfam" id="PF21849"/>
    </source>
</evidence>
<dbReference type="InterPro" id="IPR054203">
    <property type="entry name" value="DUF6908"/>
</dbReference>
<sequence length="243" mass="26909">MTNPKKSKLTSLIIYESMVQMGIIVDGEIRANGKSKSGAGMDLCLERSSDLDNFNESGTQAFSLAHYSTAGGDAICELDMIFFYHTGKEKVEAYSYQTSVPPVFEVVYPKPGEHISSNYRELNAFAKQWMENLLEQGHSSSWVDSTFNSAEPSVPFELQKRVSFAQMVELEVINTLTTALLGSTVLSINHASNSIVLDLDEARHLEEEGASILPVEDMTQSLISAGYKKEDIETITHFELYAS</sequence>
<organism evidence="2 3">
    <name type="scientific">Alteromonas mediterranea</name>
    <dbReference type="NCBI Taxonomy" id="314275"/>
    <lineage>
        <taxon>Bacteria</taxon>
        <taxon>Pseudomonadati</taxon>
        <taxon>Pseudomonadota</taxon>
        <taxon>Gammaproteobacteria</taxon>
        <taxon>Alteromonadales</taxon>
        <taxon>Alteromonadaceae</taxon>
        <taxon>Alteromonas/Salinimonas group</taxon>
        <taxon>Alteromonas</taxon>
    </lineage>
</organism>
<dbReference type="RefSeq" id="WP_015068573.1">
    <property type="nucleotide sequence ID" value="NZ_CAKMLI010000007.1"/>
</dbReference>
<dbReference type="Proteomes" id="UP000061468">
    <property type="component" value="Plasmid pAMEDUM8_300"/>
</dbReference>
<dbReference type="EMBL" id="CP013929">
    <property type="protein sequence ID" value="AMJ80757.1"/>
    <property type="molecule type" value="Genomic_DNA"/>
</dbReference>
<keyword evidence="2" id="KW-0614">Plasmid</keyword>
<protein>
    <recommendedName>
        <fullName evidence="1">DUF6908 domain-containing protein</fullName>
    </recommendedName>
</protein>
<feature type="domain" description="DUF6908" evidence="1">
    <location>
        <begin position="40"/>
        <end position="138"/>
    </location>
</feature>
<evidence type="ECO:0000313" key="2">
    <source>
        <dbReference type="EMBL" id="AMJ80757.1"/>
    </source>
</evidence>
<geneLocation type="plasmid" evidence="2 3">
    <name>pAMEDUM8_300</name>
</geneLocation>
<evidence type="ECO:0000313" key="3">
    <source>
        <dbReference type="Proteomes" id="UP000061468"/>
    </source>
</evidence>
<dbReference type="GeneID" id="56269193"/>
<dbReference type="Pfam" id="PF21849">
    <property type="entry name" value="DUF6908"/>
    <property type="match status" value="1"/>
</dbReference>
<gene>
    <name evidence="2" type="ORF">AV942_20450</name>
</gene>
<proteinExistence type="predicted"/>
<dbReference type="AlphaFoldDB" id="A0AAC8XP35"/>
<accession>A0AAC8XP35</accession>
<reference evidence="2 3" key="1">
    <citation type="submission" date="2015-12" db="EMBL/GenBank/DDBJ databases">
        <title>Intraspecies pangenome expansion in the marine bacterium Alteromonas.</title>
        <authorList>
            <person name="Lopez-Perez M."/>
            <person name="Rodriguez-Valera F."/>
        </authorList>
    </citation>
    <scope>NUCLEOTIDE SEQUENCE [LARGE SCALE GENOMIC DNA]</scope>
    <source>
        <strain evidence="2 3">UM8</strain>
        <plasmid evidence="2 3">pAMEDUM8_300</plasmid>
    </source>
</reference>